<name>A0A2T0RJ75_9RHOB</name>
<dbReference type="Gene3D" id="1.10.10.10">
    <property type="entry name" value="Winged helix-like DNA-binding domain superfamily/Winged helix DNA-binding domain"/>
    <property type="match status" value="1"/>
</dbReference>
<dbReference type="InterPro" id="IPR036388">
    <property type="entry name" value="WH-like_DNA-bd_sf"/>
</dbReference>
<dbReference type="AlphaFoldDB" id="A0A2T0RJ75"/>
<feature type="domain" description="HTH marR-type" evidence="1">
    <location>
        <begin position="7"/>
        <end position="142"/>
    </location>
</feature>
<keyword evidence="3" id="KW-1185">Reference proteome</keyword>
<dbReference type="GO" id="GO:0003700">
    <property type="term" value="F:DNA-binding transcription factor activity"/>
    <property type="evidence" value="ECO:0007669"/>
    <property type="project" value="InterPro"/>
</dbReference>
<organism evidence="2 3">
    <name type="scientific">Aliiruegeria haliotis</name>
    <dbReference type="NCBI Taxonomy" id="1280846"/>
    <lineage>
        <taxon>Bacteria</taxon>
        <taxon>Pseudomonadati</taxon>
        <taxon>Pseudomonadota</taxon>
        <taxon>Alphaproteobacteria</taxon>
        <taxon>Rhodobacterales</taxon>
        <taxon>Roseobacteraceae</taxon>
        <taxon>Aliiruegeria</taxon>
    </lineage>
</organism>
<dbReference type="Proteomes" id="UP000239480">
    <property type="component" value="Unassembled WGS sequence"/>
</dbReference>
<dbReference type="RefSeq" id="WP_106207062.1">
    <property type="nucleotide sequence ID" value="NZ_PVTD01000010.1"/>
</dbReference>
<dbReference type="PRINTS" id="PR00598">
    <property type="entry name" value="HTHMARR"/>
</dbReference>
<dbReference type="PROSITE" id="PS50995">
    <property type="entry name" value="HTH_MARR_2"/>
    <property type="match status" value="1"/>
</dbReference>
<proteinExistence type="predicted"/>
<protein>
    <submittedName>
        <fullName evidence="2">DNA-binding MarR family transcriptional regulator</fullName>
    </submittedName>
</protein>
<dbReference type="InterPro" id="IPR000835">
    <property type="entry name" value="HTH_MarR-typ"/>
</dbReference>
<evidence type="ECO:0000259" key="1">
    <source>
        <dbReference type="PROSITE" id="PS50995"/>
    </source>
</evidence>
<dbReference type="GO" id="GO:0006950">
    <property type="term" value="P:response to stress"/>
    <property type="evidence" value="ECO:0007669"/>
    <property type="project" value="TreeGrafter"/>
</dbReference>
<dbReference type="InterPro" id="IPR036390">
    <property type="entry name" value="WH_DNA-bd_sf"/>
</dbReference>
<dbReference type="Pfam" id="PF12802">
    <property type="entry name" value="MarR_2"/>
    <property type="match status" value="1"/>
</dbReference>
<evidence type="ECO:0000313" key="3">
    <source>
        <dbReference type="Proteomes" id="UP000239480"/>
    </source>
</evidence>
<reference evidence="2 3" key="1">
    <citation type="submission" date="2018-03" db="EMBL/GenBank/DDBJ databases">
        <title>Genomic Encyclopedia of Archaeal and Bacterial Type Strains, Phase II (KMG-II): from individual species to whole genera.</title>
        <authorList>
            <person name="Goeker M."/>
        </authorList>
    </citation>
    <scope>NUCLEOTIDE SEQUENCE [LARGE SCALE GENOMIC DNA]</scope>
    <source>
        <strain evidence="2 3">DSM 29328</strain>
    </source>
</reference>
<sequence>MDDFDLDDFLPFRLAVLAGQVSREFSARYHERFGIGRQEWRVVAHLANAGPSSVREIHQQVDMDKSRVSRAASRLEASGHVRKEEHPTDGRLVRLSLTPSGEAMMTELSAMADAYQSELLARLGDRAEAFSAGLSLLGDAMG</sequence>
<keyword evidence="2" id="KW-0238">DNA-binding</keyword>
<dbReference type="OrthoDB" id="8906692at2"/>
<dbReference type="EMBL" id="PVTD01000010">
    <property type="protein sequence ID" value="PRY21233.1"/>
    <property type="molecule type" value="Genomic_DNA"/>
</dbReference>
<dbReference type="SUPFAM" id="SSF46785">
    <property type="entry name" value="Winged helix' DNA-binding domain"/>
    <property type="match status" value="1"/>
</dbReference>
<comment type="caution">
    <text evidence="2">The sequence shown here is derived from an EMBL/GenBank/DDBJ whole genome shotgun (WGS) entry which is preliminary data.</text>
</comment>
<dbReference type="GO" id="GO:0003677">
    <property type="term" value="F:DNA binding"/>
    <property type="evidence" value="ECO:0007669"/>
    <property type="project" value="UniProtKB-KW"/>
</dbReference>
<dbReference type="SMART" id="SM00347">
    <property type="entry name" value="HTH_MARR"/>
    <property type="match status" value="1"/>
</dbReference>
<accession>A0A2T0RJ75</accession>
<evidence type="ECO:0000313" key="2">
    <source>
        <dbReference type="EMBL" id="PRY21233.1"/>
    </source>
</evidence>
<gene>
    <name evidence="2" type="ORF">CLV78_110107</name>
</gene>
<dbReference type="PANTHER" id="PTHR33164">
    <property type="entry name" value="TRANSCRIPTIONAL REGULATOR, MARR FAMILY"/>
    <property type="match status" value="1"/>
</dbReference>
<dbReference type="PANTHER" id="PTHR33164:SF43">
    <property type="entry name" value="HTH-TYPE TRANSCRIPTIONAL REPRESSOR YETL"/>
    <property type="match status" value="1"/>
</dbReference>
<dbReference type="InterPro" id="IPR039422">
    <property type="entry name" value="MarR/SlyA-like"/>
</dbReference>